<evidence type="ECO:0000256" key="9">
    <source>
        <dbReference type="ARBA" id="ARBA00023027"/>
    </source>
</evidence>
<keyword evidence="5 13" id="KW-0813">Transport</keyword>
<evidence type="ECO:0000256" key="13">
    <source>
        <dbReference type="RuleBase" id="RU003640"/>
    </source>
</evidence>
<dbReference type="PANTHER" id="PTHR11058:SF9">
    <property type="entry name" value="NADH-UBIQUINONE OXIDOREDUCTASE CHAIN 3"/>
    <property type="match status" value="1"/>
</dbReference>
<keyword evidence="8 13" id="KW-1133">Transmembrane helix</keyword>
<sequence>MKQEEFTPMFMMLMISMIFSLILLLISTMTSKNMPEPEKMSVYECGFDPLKTPRLPFSMKFFLMGMLFLMFDLEISYIFPWCTTMKEMKWTSFMTMILFMMMLTLGFMYEWLKEGLEWE</sequence>
<keyword evidence="13" id="KW-0249">Electron transport</keyword>
<evidence type="ECO:0000256" key="11">
    <source>
        <dbReference type="ARBA" id="ARBA00023136"/>
    </source>
</evidence>
<keyword evidence="7 13" id="KW-1278">Translocase</keyword>
<proteinExistence type="inferred from homology"/>
<gene>
    <name evidence="14" type="primary">nad3</name>
    <name evidence="14" type="ORF">MtOm_00019</name>
</gene>
<comment type="similarity">
    <text evidence="2 13">Belongs to the complex I subunit 3 family.</text>
</comment>
<dbReference type="Pfam" id="PF00507">
    <property type="entry name" value="Oxidored_q4"/>
    <property type="match status" value="1"/>
</dbReference>
<dbReference type="GO" id="GO:0031966">
    <property type="term" value="C:mitochondrial membrane"/>
    <property type="evidence" value="ECO:0007669"/>
    <property type="project" value="UniProtKB-SubCell"/>
</dbReference>
<reference evidence="14" key="1">
    <citation type="journal article" date="2015" name="Genome Announc.">
        <title>Mitochondrial Genome Sequence of the Glass Sponge Oopsacas minuta.</title>
        <authorList>
            <person name="Jourda C."/>
            <person name="Santini S."/>
            <person name="Rocher C."/>
            <person name="Le Bivic A."/>
            <person name="Claverie J.M."/>
        </authorList>
    </citation>
    <scope>NUCLEOTIDE SEQUENCE</scope>
</reference>
<organism evidence="14">
    <name type="scientific">Oopsacas minuta</name>
    <dbReference type="NCBI Taxonomy" id="111878"/>
    <lineage>
        <taxon>Eukaryota</taxon>
        <taxon>Metazoa</taxon>
        <taxon>Porifera</taxon>
        <taxon>Hexactinellida</taxon>
        <taxon>Hexasterophora</taxon>
        <taxon>Lyssacinosida</taxon>
        <taxon>Leucopsacidae</taxon>
        <taxon>Oopsacas</taxon>
    </lineage>
</organism>
<evidence type="ECO:0000256" key="6">
    <source>
        <dbReference type="ARBA" id="ARBA00022692"/>
    </source>
</evidence>
<dbReference type="Gene3D" id="1.20.58.1610">
    <property type="entry name" value="NADH:ubiquinone/plastoquinone oxidoreductase, chain 3"/>
    <property type="match status" value="1"/>
</dbReference>
<keyword evidence="11 13" id="KW-0472">Membrane</keyword>
<keyword evidence="6 13" id="KW-0812">Transmembrane</keyword>
<keyword evidence="13" id="KW-0679">Respiratory chain</keyword>
<keyword evidence="9 13" id="KW-0520">NAD</keyword>
<evidence type="ECO:0000256" key="5">
    <source>
        <dbReference type="ARBA" id="ARBA00022448"/>
    </source>
</evidence>
<evidence type="ECO:0000256" key="4">
    <source>
        <dbReference type="ARBA" id="ARBA00021007"/>
    </source>
</evidence>
<evidence type="ECO:0000256" key="8">
    <source>
        <dbReference type="ARBA" id="ARBA00022989"/>
    </source>
</evidence>
<evidence type="ECO:0000256" key="12">
    <source>
        <dbReference type="ARBA" id="ARBA00049551"/>
    </source>
</evidence>
<protein>
    <recommendedName>
        <fullName evidence="4 13">NADH-ubiquinone oxidoreductase chain 3</fullName>
        <ecNumber evidence="3 13">7.1.1.2</ecNumber>
    </recommendedName>
</protein>
<geneLocation type="mitochondrion" evidence="14"/>
<evidence type="ECO:0000256" key="3">
    <source>
        <dbReference type="ARBA" id="ARBA00012944"/>
    </source>
</evidence>
<dbReference type="FunFam" id="1.20.58.1610:FF:000004">
    <property type="entry name" value="NADH-quinone oxidoreductase subunit A"/>
    <property type="match status" value="1"/>
</dbReference>
<dbReference type="InterPro" id="IPR038430">
    <property type="entry name" value="NDAH_ubi_oxred_su3_sf"/>
</dbReference>
<feature type="transmembrane region" description="Helical" evidence="13">
    <location>
        <begin position="91"/>
        <end position="112"/>
    </location>
</feature>
<dbReference type="PANTHER" id="PTHR11058">
    <property type="entry name" value="NADH-UBIQUINONE OXIDOREDUCTASE CHAIN 3"/>
    <property type="match status" value="1"/>
</dbReference>
<dbReference type="GO" id="GO:0008137">
    <property type="term" value="F:NADH dehydrogenase (ubiquinone) activity"/>
    <property type="evidence" value="ECO:0007669"/>
    <property type="project" value="UniProtKB-UniRule"/>
</dbReference>
<dbReference type="EMBL" id="KR709158">
    <property type="protein sequence ID" value="AKM54872.1"/>
    <property type="molecule type" value="Genomic_DNA"/>
</dbReference>
<name>A0A0G3ZCQ8_9METZ</name>
<feature type="transmembrane region" description="Helical" evidence="13">
    <location>
        <begin position="61"/>
        <end position="79"/>
    </location>
</feature>
<evidence type="ECO:0000313" key="14">
    <source>
        <dbReference type="EMBL" id="AKM54872.1"/>
    </source>
</evidence>
<dbReference type="AlphaFoldDB" id="A0A0G3ZCQ8"/>
<evidence type="ECO:0000256" key="7">
    <source>
        <dbReference type="ARBA" id="ARBA00022967"/>
    </source>
</evidence>
<keyword evidence="13 14" id="KW-0496">Mitochondrion</keyword>
<dbReference type="GO" id="GO:0030964">
    <property type="term" value="C:NADH dehydrogenase complex"/>
    <property type="evidence" value="ECO:0007669"/>
    <property type="project" value="TreeGrafter"/>
</dbReference>
<comment type="catalytic activity">
    <reaction evidence="12 13">
        <text>a ubiquinone + NADH + 5 H(+)(in) = a ubiquinol + NAD(+) + 4 H(+)(out)</text>
        <dbReference type="Rhea" id="RHEA:29091"/>
        <dbReference type="Rhea" id="RHEA-COMP:9565"/>
        <dbReference type="Rhea" id="RHEA-COMP:9566"/>
        <dbReference type="ChEBI" id="CHEBI:15378"/>
        <dbReference type="ChEBI" id="CHEBI:16389"/>
        <dbReference type="ChEBI" id="CHEBI:17976"/>
        <dbReference type="ChEBI" id="CHEBI:57540"/>
        <dbReference type="ChEBI" id="CHEBI:57945"/>
        <dbReference type="EC" id="7.1.1.2"/>
    </reaction>
</comment>
<keyword evidence="10 13" id="KW-0830">Ubiquinone</keyword>
<evidence type="ECO:0000256" key="2">
    <source>
        <dbReference type="ARBA" id="ARBA00008472"/>
    </source>
</evidence>
<comment type="subcellular location">
    <subcellularLocation>
        <location evidence="1">Membrane</location>
        <topology evidence="1">Multi-pass membrane protein</topology>
    </subcellularLocation>
    <subcellularLocation>
        <location evidence="13">Mitochondrion membrane</location>
        <topology evidence="13">Multi-pass membrane protein</topology>
    </subcellularLocation>
</comment>
<dbReference type="EC" id="7.1.1.2" evidence="3 13"/>
<comment type="function">
    <text evidence="13">Core subunit of the mitochondrial membrane respiratory chain NADH dehydrogenase (Complex I) which catalyzes electron transfer from NADH through the respiratory chain, using ubiquinone as an electron acceptor. Essential for the catalytic activity of complex I.</text>
</comment>
<feature type="transmembrane region" description="Helical" evidence="13">
    <location>
        <begin position="6"/>
        <end position="26"/>
    </location>
</feature>
<evidence type="ECO:0000256" key="10">
    <source>
        <dbReference type="ARBA" id="ARBA00023075"/>
    </source>
</evidence>
<accession>A0A0G3ZCQ8</accession>
<dbReference type="GeneID" id="24703351"/>
<dbReference type="InterPro" id="IPR000440">
    <property type="entry name" value="NADH_UbQ/plastoQ_OxRdtase_su3"/>
</dbReference>
<evidence type="ECO:0000256" key="1">
    <source>
        <dbReference type="ARBA" id="ARBA00004141"/>
    </source>
</evidence>